<dbReference type="OrthoDB" id="676710at2"/>
<dbReference type="AlphaFoldDB" id="A0A3B7RI91"/>
<feature type="domain" description="DUF6970" evidence="1">
    <location>
        <begin position="7"/>
        <end position="83"/>
    </location>
</feature>
<evidence type="ECO:0000313" key="2">
    <source>
        <dbReference type="EMBL" id="AYA38946.1"/>
    </source>
</evidence>
<protein>
    <recommendedName>
        <fullName evidence="1">DUF6970 domain-containing protein</fullName>
    </recommendedName>
</protein>
<dbReference type="Pfam" id="PF22311">
    <property type="entry name" value="DUF6970"/>
    <property type="match status" value="1"/>
</dbReference>
<name>A0A3B7RI91_9BACT</name>
<dbReference type="KEGG" id="hyh:D3Y59_13470"/>
<organism evidence="2 3">
    <name type="scientific">Hymenobacter oligotrophus</name>
    <dbReference type="NCBI Taxonomy" id="2319843"/>
    <lineage>
        <taxon>Bacteria</taxon>
        <taxon>Pseudomonadati</taxon>
        <taxon>Bacteroidota</taxon>
        <taxon>Cytophagia</taxon>
        <taxon>Cytophagales</taxon>
        <taxon>Hymenobacteraceae</taxon>
        <taxon>Hymenobacter</taxon>
    </lineage>
</organism>
<evidence type="ECO:0000259" key="1">
    <source>
        <dbReference type="Pfam" id="PF22311"/>
    </source>
</evidence>
<sequence length="86" mass="9785">MDDKINKYLAAKPENPPIRIMSYQYKGQTVYYESAPCCDQFTTLYDAKGNVLCSPDGGITGRGDGRCADFEKLRTNEQLVWQDPRK</sequence>
<keyword evidence="3" id="KW-1185">Reference proteome</keyword>
<dbReference type="Proteomes" id="UP000262802">
    <property type="component" value="Chromosome"/>
</dbReference>
<gene>
    <name evidence="2" type="ORF">D3Y59_13470</name>
</gene>
<proteinExistence type="predicted"/>
<dbReference type="InterPro" id="IPR054243">
    <property type="entry name" value="DUF6970"/>
</dbReference>
<evidence type="ECO:0000313" key="3">
    <source>
        <dbReference type="Proteomes" id="UP000262802"/>
    </source>
</evidence>
<dbReference type="EMBL" id="CP032317">
    <property type="protein sequence ID" value="AYA38946.1"/>
    <property type="molecule type" value="Genomic_DNA"/>
</dbReference>
<reference evidence="2 3" key="1">
    <citation type="submission" date="2018-09" db="EMBL/GenBank/DDBJ databases">
        <title>Hymenobacter medium sp. nov., isolated from R2A medium.</title>
        <authorList>
            <person name="Yingchao G."/>
        </authorList>
    </citation>
    <scope>NUCLEOTIDE SEQUENCE [LARGE SCALE GENOMIC DNA]</scope>
    <source>
        <strain evidence="3">sh-6</strain>
    </source>
</reference>
<accession>A0A3B7RI91</accession>